<protein>
    <recommendedName>
        <fullName evidence="4">PEP-CTERM protein-sorting domain-containing protein</fullName>
    </recommendedName>
</protein>
<feature type="signal peptide" evidence="1">
    <location>
        <begin position="1"/>
        <end position="20"/>
    </location>
</feature>
<evidence type="ECO:0008006" key="4">
    <source>
        <dbReference type="Google" id="ProtNLM"/>
    </source>
</evidence>
<proteinExistence type="predicted"/>
<sequence length="188" mass="19859">MKKQSFIATILLFLSLQANAVIISLDGQEADGAAFNVLNVTNTNSNEVLEISYNFMYEALDPSWATDLIVEIAHLTSGTFFQIGNAGFSCTDFGVECEADLGFLDQSGIFSASGIISLDVGTILDGSGDWEVAIGDSFDDNGVDGVFLAGSFIEITQGIRAVEASSPATLLLLSLTALALFAGRKRVL</sequence>
<feature type="chain" id="PRO_5045927712" description="PEP-CTERM protein-sorting domain-containing protein" evidence="1">
    <location>
        <begin position="21"/>
        <end position="188"/>
    </location>
</feature>
<keyword evidence="1" id="KW-0732">Signal</keyword>
<dbReference type="Proteomes" id="UP001595897">
    <property type="component" value="Unassembled WGS sequence"/>
</dbReference>
<name>A0ABV9LSQ3_9ALTE</name>
<evidence type="ECO:0000256" key="1">
    <source>
        <dbReference type="SAM" id="SignalP"/>
    </source>
</evidence>
<dbReference type="RefSeq" id="WP_382405663.1">
    <property type="nucleotide sequence ID" value="NZ_JBHSGU010000002.1"/>
</dbReference>
<gene>
    <name evidence="2" type="ORF">ACFO4O_02180</name>
</gene>
<organism evidence="2 3">
    <name type="scientific">Glaciecola siphonariae</name>
    <dbReference type="NCBI Taxonomy" id="521012"/>
    <lineage>
        <taxon>Bacteria</taxon>
        <taxon>Pseudomonadati</taxon>
        <taxon>Pseudomonadota</taxon>
        <taxon>Gammaproteobacteria</taxon>
        <taxon>Alteromonadales</taxon>
        <taxon>Alteromonadaceae</taxon>
        <taxon>Glaciecola</taxon>
    </lineage>
</organism>
<dbReference type="EMBL" id="JBHSGU010000002">
    <property type="protein sequence ID" value="MFC4698968.1"/>
    <property type="molecule type" value="Genomic_DNA"/>
</dbReference>
<reference evidence="3" key="1">
    <citation type="journal article" date="2019" name="Int. J. Syst. Evol. Microbiol.">
        <title>The Global Catalogue of Microorganisms (GCM) 10K type strain sequencing project: providing services to taxonomists for standard genome sequencing and annotation.</title>
        <authorList>
            <consortium name="The Broad Institute Genomics Platform"/>
            <consortium name="The Broad Institute Genome Sequencing Center for Infectious Disease"/>
            <person name="Wu L."/>
            <person name="Ma J."/>
        </authorList>
    </citation>
    <scope>NUCLEOTIDE SEQUENCE [LARGE SCALE GENOMIC DNA]</scope>
    <source>
        <strain evidence="3">KACC 12507</strain>
    </source>
</reference>
<keyword evidence="3" id="KW-1185">Reference proteome</keyword>
<accession>A0ABV9LSQ3</accession>
<comment type="caution">
    <text evidence="2">The sequence shown here is derived from an EMBL/GenBank/DDBJ whole genome shotgun (WGS) entry which is preliminary data.</text>
</comment>
<evidence type="ECO:0000313" key="3">
    <source>
        <dbReference type="Proteomes" id="UP001595897"/>
    </source>
</evidence>
<evidence type="ECO:0000313" key="2">
    <source>
        <dbReference type="EMBL" id="MFC4698968.1"/>
    </source>
</evidence>